<gene>
    <name evidence="2" type="ORF">FSP39_018318</name>
</gene>
<dbReference type="Proteomes" id="UP001186944">
    <property type="component" value="Unassembled WGS sequence"/>
</dbReference>
<organism evidence="2 3">
    <name type="scientific">Pinctada imbricata</name>
    <name type="common">Atlantic pearl-oyster</name>
    <name type="synonym">Pinctada martensii</name>
    <dbReference type="NCBI Taxonomy" id="66713"/>
    <lineage>
        <taxon>Eukaryota</taxon>
        <taxon>Metazoa</taxon>
        <taxon>Spiralia</taxon>
        <taxon>Lophotrochozoa</taxon>
        <taxon>Mollusca</taxon>
        <taxon>Bivalvia</taxon>
        <taxon>Autobranchia</taxon>
        <taxon>Pteriomorphia</taxon>
        <taxon>Pterioida</taxon>
        <taxon>Pterioidea</taxon>
        <taxon>Pteriidae</taxon>
        <taxon>Pinctada</taxon>
    </lineage>
</organism>
<dbReference type="InterPro" id="IPR001353">
    <property type="entry name" value="Proteasome_sua/b"/>
</dbReference>
<evidence type="ECO:0000256" key="1">
    <source>
        <dbReference type="ARBA" id="ARBA00022942"/>
    </source>
</evidence>
<dbReference type="AlphaFoldDB" id="A0AA88YJY2"/>
<dbReference type="Gene3D" id="3.60.20.10">
    <property type="entry name" value="Glutamine Phosphoribosylpyrophosphate, subunit 1, domain 1"/>
    <property type="match status" value="1"/>
</dbReference>
<evidence type="ECO:0000313" key="3">
    <source>
        <dbReference type="Proteomes" id="UP001186944"/>
    </source>
</evidence>
<keyword evidence="1" id="KW-0647">Proteasome</keyword>
<dbReference type="PANTHER" id="PTHR11599">
    <property type="entry name" value="PROTEASOME SUBUNIT ALPHA/BETA"/>
    <property type="match status" value="1"/>
</dbReference>
<protein>
    <recommendedName>
        <fullName evidence="4">Proteasome subunit alpha type-4</fullName>
    </recommendedName>
</protein>
<sequence>MGWDKHYGFQLYQSDPSGNYGGWKATCIGNNSANAVSMLKQDYKEGEVKLSDALQLAIKVLSKTLDMTKLTPEKVEIATLTREEGKTKMTILQSEEVEKLIKKHEEEEAKTEKAKSS</sequence>
<dbReference type="Pfam" id="PF00227">
    <property type="entry name" value="Proteasome"/>
    <property type="match status" value="1"/>
</dbReference>
<dbReference type="InterPro" id="IPR050115">
    <property type="entry name" value="Proteasome_alpha"/>
</dbReference>
<comment type="caution">
    <text evidence="2">The sequence shown here is derived from an EMBL/GenBank/DDBJ whole genome shotgun (WGS) entry which is preliminary data.</text>
</comment>
<dbReference type="InterPro" id="IPR029055">
    <property type="entry name" value="Ntn_hydrolases_N"/>
</dbReference>
<dbReference type="SUPFAM" id="SSF56235">
    <property type="entry name" value="N-terminal nucleophile aminohydrolases (Ntn hydrolases)"/>
    <property type="match status" value="1"/>
</dbReference>
<evidence type="ECO:0000313" key="2">
    <source>
        <dbReference type="EMBL" id="KAK3098314.1"/>
    </source>
</evidence>
<dbReference type="EMBL" id="VSWD01000007">
    <property type="protein sequence ID" value="KAK3098314.1"/>
    <property type="molecule type" value="Genomic_DNA"/>
</dbReference>
<name>A0AA88YJY2_PINIB</name>
<dbReference type="GO" id="GO:0005839">
    <property type="term" value="C:proteasome core complex"/>
    <property type="evidence" value="ECO:0007669"/>
    <property type="project" value="InterPro"/>
</dbReference>
<accession>A0AA88YJY2</accession>
<reference evidence="2" key="1">
    <citation type="submission" date="2019-08" db="EMBL/GenBank/DDBJ databases">
        <title>The improved chromosome-level genome for the pearl oyster Pinctada fucata martensii using PacBio sequencing and Hi-C.</title>
        <authorList>
            <person name="Zheng Z."/>
        </authorList>
    </citation>
    <scope>NUCLEOTIDE SEQUENCE</scope>
    <source>
        <strain evidence="2">ZZ-2019</strain>
        <tissue evidence="2">Adductor muscle</tissue>
    </source>
</reference>
<dbReference type="GO" id="GO:0051603">
    <property type="term" value="P:proteolysis involved in protein catabolic process"/>
    <property type="evidence" value="ECO:0007669"/>
    <property type="project" value="InterPro"/>
</dbReference>
<proteinExistence type="predicted"/>
<evidence type="ECO:0008006" key="4">
    <source>
        <dbReference type="Google" id="ProtNLM"/>
    </source>
</evidence>
<keyword evidence="3" id="KW-1185">Reference proteome</keyword>